<dbReference type="Gene3D" id="3.10.450.50">
    <property type="match status" value="1"/>
</dbReference>
<evidence type="ECO:0000259" key="1">
    <source>
        <dbReference type="Pfam" id="PF12680"/>
    </source>
</evidence>
<dbReference type="Proteomes" id="UP000238392">
    <property type="component" value="Unassembled WGS sequence"/>
</dbReference>
<dbReference type="AlphaFoldDB" id="A0A2T0W9J2"/>
<dbReference type="EMBL" id="PVTQ01000031">
    <property type="protein sequence ID" value="PRY83382.1"/>
    <property type="molecule type" value="Genomic_DNA"/>
</dbReference>
<dbReference type="SUPFAM" id="SSF54427">
    <property type="entry name" value="NTF2-like"/>
    <property type="match status" value="1"/>
</dbReference>
<comment type="caution">
    <text evidence="2">The sequence shown here is derived from an EMBL/GenBank/DDBJ whole genome shotgun (WGS) entry which is preliminary data.</text>
</comment>
<dbReference type="Pfam" id="PF12680">
    <property type="entry name" value="SnoaL_2"/>
    <property type="match status" value="1"/>
</dbReference>
<accession>A0A2T0W9J2</accession>
<protein>
    <submittedName>
        <fullName evidence="2">SnoaL-like protein</fullName>
    </submittedName>
</protein>
<sequence>MAHYTDEIVFRSRKAVPLVGTGELQGKTALRAYWQAALERQPDLHFTVQDVFEGHQMLVISYTNHSGVLATETLYFNDGGLVYQAAACHRA</sequence>
<dbReference type="InterPro" id="IPR032710">
    <property type="entry name" value="NTF2-like_dom_sf"/>
</dbReference>
<evidence type="ECO:0000313" key="3">
    <source>
        <dbReference type="Proteomes" id="UP000238392"/>
    </source>
</evidence>
<name>A0A2T0W9J2_9RHOB</name>
<reference evidence="2 3" key="1">
    <citation type="submission" date="2018-03" db="EMBL/GenBank/DDBJ databases">
        <title>Genomic Encyclopedia of Archaeal and Bacterial Type Strains, Phase II (KMG-II): from individual species to whole genera.</title>
        <authorList>
            <person name="Goeker M."/>
        </authorList>
    </citation>
    <scope>NUCLEOTIDE SEQUENCE [LARGE SCALE GENOMIC DNA]</scope>
    <source>
        <strain evidence="2 3">DSM 100212</strain>
    </source>
</reference>
<keyword evidence="3" id="KW-1185">Reference proteome</keyword>
<feature type="domain" description="SnoaL-like" evidence="1">
    <location>
        <begin position="2"/>
        <end position="78"/>
    </location>
</feature>
<proteinExistence type="predicted"/>
<dbReference type="InterPro" id="IPR037401">
    <property type="entry name" value="SnoaL-like"/>
</dbReference>
<evidence type="ECO:0000313" key="2">
    <source>
        <dbReference type="EMBL" id="PRY83382.1"/>
    </source>
</evidence>
<organism evidence="2 3">
    <name type="scientific">Donghicola tyrosinivorans</name>
    <dbReference type="NCBI Taxonomy" id="1652492"/>
    <lineage>
        <taxon>Bacteria</taxon>
        <taxon>Pseudomonadati</taxon>
        <taxon>Pseudomonadota</taxon>
        <taxon>Alphaproteobacteria</taxon>
        <taxon>Rhodobacterales</taxon>
        <taxon>Roseobacteraceae</taxon>
        <taxon>Donghicola</taxon>
    </lineage>
</organism>
<gene>
    <name evidence="2" type="ORF">CLV74_13116</name>
</gene>